<name>A0A271J667_9BACT</name>
<dbReference type="NCBIfam" id="NF033580">
    <property type="entry name" value="transpos_IS5_3"/>
    <property type="match status" value="1"/>
</dbReference>
<dbReference type="GO" id="GO:0006313">
    <property type="term" value="P:DNA transposition"/>
    <property type="evidence" value="ECO:0007669"/>
    <property type="project" value="InterPro"/>
</dbReference>
<dbReference type="EMBL" id="MQWD01000001">
    <property type="protein sequence ID" value="PAP78817.1"/>
    <property type="molecule type" value="Genomic_DNA"/>
</dbReference>
<evidence type="ECO:0000313" key="6">
    <source>
        <dbReference type="Proteomes" id="UP000216339"/>
    </source>
</evidence>
<dbReference type="RefSeq" id="WP_425442620.1">
    <property type="nucleotide sequence ID" value="NZ_MQWD01000001.1"/>
</dbReference>
<protein>
    <submittedName>
        <fullName evidence="5">IS5 family transposase</fullName>
    </submittedName>
</protein>
<dbReference type="Proteomes" id="UP000216339">
    <property type="component" value="Unassembled WGS sequence"/>
</dbReference>
<accession>A0A271J667</accession>
<evidence type="ECO:0000313" key="4">
    <source>
        <dbReference type="EMBL" id="PAP78817.1"/>
    </source>
</evidence>
<evidence type="ECO:0000256" key="1">
    <source>
        <dbReference type="SAM" id="MobiDB-lite"/>
    </source>
</evidence>
<gene>
    <name evidence="4" type="ORF">BSZ37_16490</name>
    <name evidence="5" type="ORF">BSZ37_18640</name>
</gene>
<sequence>MDARFLPPPELWAAVEPLLPEPPGGGRPRKPDREVFAAIFYVLTTGIQWKALPRCLGAASTVHDRFQEWAEADVFAHLWATGLVEFDASVGLDWTWQAIDGATTKAPLGGAATGPNPTDRGKSGTKRHLLTEGHGLPVGLVVTGANRNDMTQVEPVLDSMAVVSFEAEQHLCADKGYDFDSVRSALSASGYVTHILSRGDEKLALKMPGYRARRWVVEAAHSWLNRFRRLLIRWEKKAENFAALLHLACAVIVWRRCPISADDYLFG</sequence>
<evidence type="ECO:0000259" key="2">
    <source>
        <dbReference type="Pfam" id="PF01609"/>
    </source>
</evidence>
<dbReference type="Pfam" id="PF13340">
    <property type="entry name" value="DUF4096"/>
    <property type="match status" value="1"/>
</dbReference>
<dbReference type="GO" id="GO:0004803">
    <property type="term" value="F:transposase activity"/>
    <property type="evidence" value="ECO:0007669"/>
    <property type="project" value="InterPro"/>
</dbReference>
<proteinExistence type="predicted"/>
<dbReference type="InterPro" id="IPR025161">
    <property type="entry name" value="IS402-like_dom"/>
</dbReference>
<dbReference type="EMBL" id="MQWD01000001">
    <property type="protein sequence ID" value="PAP78860.1"/>
    <property type="molecule type" value="Genomic_DNA"/>
</dbReference>
<dbReference type="AlphaFoldDB" id="A0A271J667"/>
<feature type="domain" description="Transposase IS4-like" evidence="2">
    <location>
        <begin position="98"/>
        <end position="251"/>
    </location>
</feature>
<dbReference type="PANTHER" id="PTHR30007:SF0">
    <property type="entry name" value="TRANSPOSASE"/>
    <property type="match status" value="1"/>
</dbReference>
<organism evidence="5 6">
    <name type="scientific">Rubrivirga marina</name>
    <dbReference type="NCBI Taxonomy" id="1196024"/>
    <lineage>
        <taxon>Bacteria</taxon>
        <taxon>Pseudomonadati</taxon>
        <taxon>Rhodothermota</taxon>
        <taxon>Rhodothermia</taxon>
        <taxon>Rhodothermales</taxon>
        <taxon>Rubricoccaceae</taxon>
        <taxon>Rubrivirga</taxon>
    </lineage>
</organism>
<dbReference type="PANTHER" id="PTHR30007">
    <property type="entry name" value="PHP DOMAIN PROTEIN"/>
    <property type="match status" value="1"/>
</dbReference>
<evidence type="ECO:0000313" key="5">
    <source>
        <dbReference type="EMBL" id="PAP78860.1"/>
    </source>
</evidence>
<dbReference type="InterPro" id="IPR002559">
    <property type="entry name" value="Transposase_11"/>
</dbReference>
<dbReference type="GO" id="GO:0003677">
    <property type="term" value="F:DNA binding"/>
    <property type="evidence" value="ECO:0007669"/>
    <property type="project" value="InterPro"/>
</dbReference>
<dbReference type="Pfam" id="PF01609">
    <property type="entry name" value="DDE_Tnp_1"/>
    <property type="match status" value="1"/>
</dbReference>
<keyword evidence="6" id="KW-1185">Reference proteome</keyword>
<evidence type="ECO:0000259" key="3">
    <source>
        <dbReference type="Pfam" id="PF13340"/>
    </source>
</evidence>
<feature type="domain" description="Insertion element IS402-like" evidence="3">
    <location>
        <begin position="10"/>
        <end position="79"/>
    </location>
</feature>
<comment type="caution">
    <text evidence="5">The sequence shown here is derived from an EMBL/GenBank/DDBJ whole genome shotgun (WGS) entry which is preliminary data.</text>
</comment>
<reference evidence="5 6" key="1">
    <citation type="submission" date="2016-11" db="EMBL/GenBank/DDBJ databases">
        <title>Study of marine rhodopsin-containing bacteria.</title>
        <authorList>
            <person name="Yoshizawa S."/>
            <person name="Kumagai Y."/>
            <person name="Kogure K."/>
        </authorList>
    </citation>
    <scope>NUCLEOTIDE SEQUENCE [LARGE SCALE GENOMIC DNA]</scope>
    <source>
        <strain evidence="5 6">SAORIC-28</strain>
    </source>
</reference>
<feature type="region of interest" description="Disordered" evidence="1">
    <location>
        <begin position="106"/>
        <end position="126"/>
    </location>
</feature>